<accession>A0A1E1W7Z9</accession>
<dbReference type="OrthoDB" id="512616at2759"/>
<sequence>DIEAAIQAEQTRASQAARRRVMPSRMSLRRTKARLTHNTASTSQSVPPMKIQEEASNTISSRLDLNLKTPTKRATEEKSTAILKNIENTIFSPTKLIEEGIYNKMKRSGVNAVDSQVLCKVKESLRKPRPLSVKKRIVNQALEKLFDDVLKETHKSKERSPLKKVYEVVANVPEVKQEGKNADTNEDNDKNAANNCDKTQDTALNVISTGEDITPLLDEETQDAFVDKITGNLKEDAELLTDDTVAVKNDDDSSNSTFQLPSEFVADRNSEDSFPLFETPKKLKTVDIQKDSSLEISENDDAVNIDVVKMEENSDNKDFIKSLDLKMPVKTELCAFKFNPIDKETLQEDKLDIDVESFKSYYLNEVDRDFQCDYSHKHKHEKKKESPARLRTAIDFALDATFKKGTQTKNLKRKLASEDGVPKKKRRQNKKVVLKYTDDNSKHIKVVCSKNKRKSTTETIDFSMKSPKQKKIKKSKKRNKRRENIHVKIKFRKQQVRLKITKELQTKKKLKKKKKDCKEKKLKQYILQYYGNSSPNDVIVKPEKDVTPQKKKHVKVEKSPDNLIQTSIQSFFKKVPTPSE</sequence>
<feature type="region of interest" description="Disordered" evidence="1">
    <location>
        <begin position="1"/>
        <end position="26"/>
    </location>
</feature>
<proteinExistence type="predicted"/>
<feature type="region of interest" description="Disordered" evidence="1">
    <location>
        <begin position="409"/>
        <end position="429"/>
    </location>
</feature>
<evidence type="ECO:0000313" key="2">
    <source>
        <dbReference type="EMBL" id="JAT83120.1"/>
    </source>
</evidence>
<organism evidence="2">
    <name type="scientific">Pectinophora gossypiella</name>
    <name type="common">Cotton pink bollworm</name>
    <name type="synonym">Depressaria gossypiella</name>
    <dbReference type="NCBI Taxonomy" id="13191"/>
    <lineage>
        <taxon>Eukaryota</taxon>
        <taxon>Metazoa</taxon>
        <taxon>Ecdysozoa</taxon>
        <taxon>Arthropoda</taxon>
        <taxon>Hexapoda</taxon>
        <taxon>Insecta</taxon>
        <taxon>Pterygota</taxon>
        <taxon>Neoptera</taxon>
        <taxon>Endopterygota</taxon>
        <taxon>Lepidoptera</taxon>
        <taxon>Glossata</taxon>
        <taxon>Ditrysia</taxon>
        <taxon>Gelechioidea</taxon>
        <taxon>Gelechiidae</taxon>
        <taxon>Apatetrinae</taxon>
        <taxon>Pectinophora</taxon>
    </lineage>
</organism>
<name>A0A1E1W7Z9_PECGO</name>
<feature type="compositionally biased region" description="Basic and acidic residues" evidence="1">
    <location>
        <begin position="176"/>
        <end position="190"/>
    </location>
</feature>
<dbReference type="AlphaFoldDB" id="A0A1E1W7Z9"/>
<dbReference type="EMBL" id="GDQN01007934">
    <property type="protein sequence ID" value="JAT83120.1"/>
    <property type="molecule type" value="Transcribed_RNA"/>
</dbReference>
<evidence type="ECO:0000256" key="1">
    <source>
        <dbReference type="SAM" id="MobiDB-lite"/>
    </source>
</evidence>
<gene>
    <name evidence="2" type="ORF">g.14456</name>
</gene>
<reference evidence="2" key="1">
    <citation type="submission" date="2015-09" db="EMBL/GenBank/DDBJ databases">
        <title>De novo assembly of Pectinophora gossypiella (Pink Bollworm) gut transcriptome.</title>
        <authorList>
            <person name="Tassone E.E."/>
        </authorList>
    </citation>
    <scope>NUCLEOTIDE SEQUENCE</scope>
</reference>
<protein>
    <submittedName>
        <fullName evidence="2">Uncharacterized protein</fullName>
    </submittedName>
</protein>
<feature type="region of interest" description="Disordered" evidence="1">
    <location>
        <begin position="176"/>
        <end position="197"/>
    </location>
</feature>
<feature type="compositionally biased region" description="Basic residues" evidence="1">
    <location>
        <begin position="17"/>
        <end position="26"/>
    </location>
</feature>
<feature type="non-terminal residue" evidence="2">
    <location>
        <position position="1"/>
    </location>
</feature>